<dbReference type="Ensembl" id="ENSSRHT00000044169.1">
    <property type="protein sequence ID" value="ENSSRHP00000042957.1"/>
    <property type="gene ID" value="ENSSRHG00000021701.1"/>
</dbReference>
<dbReference type="GO" id="GO:0016746">
    <property type="term" value="F:acyltransferase activity"/>
    <property type="evidence" value="ECO:0007669"/>
    <property type="project" value="TreeGrafter"/>
</dbReference>
<feature type="compositionally biased region" description="Low complexity" evidence="7">
    <location>
        <begin position="563"/>
        <end position="580"/>
    </location>
</feature>
<feature type="transmembrane region" description="Helical" evidence="8">
    <location>
        <begin position="121"/>
        <end position="138"/>
    </location>
</feature>
<evidence type="ECO:0000313" key="10">
    <source>
        <dbReference type="Proteomes" id="UP000472270"/>
    </source>
</evidence>
<dbReference type="PANTHER" id="PTHR13285">
    <property type="entry name" value="ACYLTRANSFERASE"/>
    <property type="match status" value="1"/>
</dbReference>
<feature type="transmembrane region" description="Helical" evidence="8">
    <location>
        <begin position="235"/>
        <end position="255"/>
    </location>
</feature>
<keyword evidence="2 8" id="KW-0812">Transmembrane</keyword>
<evidence type="ECO:0000256" key="4">
    <source>
        <dbReference type="ARBA" id="ARBA00022989"/>
    </source>
</evidence>
<evidence type="ECO:0000256" key="6">
    <source>
        <dbReference type="ARBA" id="ARBA00038268"/>
    </source>
</evidence>
<evidence type="ECO:0000256" key="7">
    <source>
        <dbReference type="SAM" id="MobiDB-lite"/>
    </source>
</evidence>
<keyword evidence="4 8" id="KW-1133">Transmembrane helix</keyword>
<keyword evidence="3" id="KW-0256">Endoplasmic reticulum</keyword>
<evidence type="ECO:0000256" key="3">
    <source>
        <dbReference type="ARBA" id="ARBA00022824"/>
    </source>
</evidence>
<keyword evidence="5 8" id="KW-0472">Membrane</keyword>
<dbReference type="InterPro" id="IPR051085">
    <property type="entry name" value="MB_O-acyltransferase"/>
</dbReference>
<feature type="transmembrane region" description="Helical" evidence="8">
    <location>
        <begin position="12"/>
        <end position="31"/>
    </location>
</feature>
<feature type="transmembrane region" description="Helical" evidence="8">
    <location>
        <begin position="504"/>
        <end position="527"/>
    </location>
</feature>
<evidence type="ECO:0000256" key="5">
    <source>
        <dbReference type="ARBA" id="ARBA00023136"/>
    </source>
</evidence>
<dbReference type="AlphaFoldDB" id="A0A673IZ68"/>
<evidence type="ECO:0000313" key="9">
    <source>
        <dbReference type="Ensembl" id="ENSSRHP00000042957.1"/>
    </source>
</evidence>
<sequence>MGVKAALPRYELYCYNVVLCMAMLWAARWIFDVSSCKYKSTHDTADVEWMMWFSTFREHIIFALSGHVIFAKICSLLALQYRSLVFMVYGMLAVFTSMGWAYVTLILSHCVLLYSISLVKLRWLCFVAGLITLATFKMEPFISWQAGFVTGNFELRPLLFYGGCGFTIMRSMSFALENCEKKDGNYSILELLKYNFYLPFFYFGPIMTFDKFYIQANNPNLTRKDGEMWNISLQGLLHLGVIMIVAVLLHFMYILTIPSDMKLLKNISDWALAGLAYLNLVYDWVKAAVMFGVINTISRLDHLDPPKPPKCITMLYVFSETHFDRGINDFLCKYVYNYLGGKHDNVLDELIASLCTFGIAALWLGPGWVVFIWAFLNCFGRNFELWTAKFFTMEPFISIEMAISESMSRRIRVVFNTFNFWTIVLYNVLALNSLEFANLVAKRLLLKGEVLVIFERFKCILKSKRFYVIVIVRLKMYIYIYIYTYIYIFMFFPCYFKNILFLNQTIYCFSGFPFTTVTVMFVTYCLIQLIKERERRQALIDDPDPIPPPAPAPAPTAAPTPTDPSTTQTDAAAATQPVDPNKQKAE</sequence>
<feature type="transmembrane region" description="Helical" evidence="8">
    <location>
        <begin position="466"/>
        <end position="492"/>
    </location>
</feature>
<feature type="transmembrane region" description="Helical" evidence="8">
    <location>
        <begin position="196"/>
        <end position="214"/>
    </location>
</feature>
<feature type="transmembrane region" description="Helical" evidence="8">
    <location>
        <begin position="59"/>
        <end position="79"/>
    </location>
</feature>
<accession>A0A673IZ68</accession>
<reference evidence="9" key="1">
    <citation type="submission" date="2025-08" db="UniProtKB">
        <authorList>
            <consortium name="Ensembl"/>
        </authorList>
    </citation>
    <scope>IDENTIFICATION</scope>
</reference>
<dbReference type="GO" id="GO:0005789">
    <property type="term" value="C:endoplasmic reticulum membrane"/>
    <property type="evidence" value="ECO:0007669"/>
    <property type="project" value="UniProtKB-SubCell"/>
</dbReference>
<comment type="similarity">
    <text evidence="6">Belongs to the membrane-bound acyltransferase family. HHAT subfamily.</text>
</comment>
<dbReference type="Proteomes" id="UP000472270">
    <property type="component" value="Unassembled WGS sequence"/>
</dbReference>
<feature type="transmembrane region" description="Helical" evidence="8">
    <location>
        <begin position="158"/>
        <end position="176"/>
    </location>
</feature>
<feature type="transmembrane region" description="Helical" evidence="8">
    <location>
        <begin position="275"/>
        <end position="297"/>
    </location>
</feature>
<evidence type="ECO:0000256" key="2">
    <source>
        <dbReference type="ARBA" id="ARBA00022692"/>
    </source>
</evidence>
<evidence type="ECO:0000256" key="8">
    <source>
        <dbReference type="SAM" id="Phobius"/>
    </source>
</evidence>
<feature type="transmembrane region" description="Helical" evidence="8">
    <location>
        <begin position="418"/>
        <end position="437"/>
    </location>
</feature>
<feature type="transmembrane region" description="Helical" evidence="8">
    <location>
        <begin position="86"/>
        <end position="115"/>
    </location>
</feature>
<keyword evidence="10" id="KW-1185">Reference proteome</keyword>
<dbReference type="InterPro" id="IPR004299">
    <property type="entry name" value="MBOAT_fam"/>
</dbReference>
<protein>
    <submittedName>
        <fullName evidence="9">Protein-cysteine N-palmitoyltransferase HHAT-like protein</fullName>
    </submittedName>
</protein>
<proteinExistence type="inferred from homology"/>
<feature type="compositionally biased region" description="Pro residues" evidence="7">
    <location>
        <begin position="545"/>
        <end position="562"/>
    </location>
</feature>
<evidence type="ECO:0000256" key="1">
    <source>
        <dbReference type="ARBA" id="ARBA00004477"/>
    </source>
</evidence>
<reference evidence="9" key="2">
    <citation type="submission" date="2025-09" db="UniProtKB">
        <authorList>
            <consortium name="Ensembl"/>
        </authorList>
    </citation>
    <scope>IDENTIFICATION</scope>
</reference>
<feature type="transmembrane region" description="Helical" evidence="8">
    <location>
        <begin position="350"/>
        <end position="376"/>
    </location>
</feature>
<organism evidence="9 10">
    <name type="scientific">Sinocyclocheilus rhinocerous</name>
    <dbReference type="NCBI Taxonomy" id="307959"/>
    <lineage>
        <taxon>Eukaryota</taxon>
        <taxon>Metazoa</taxon>
        <taxon>Chordata</taxon>
        <taxon>Craniata</taxon>
        <taxon>Vertebrata</taxon>
        <taxon>Euteleostomi</taxon>
        <taxon>Actinopterygii</taxon>
        <taxon>Neopterygii</taxon>
        <taxon>Teleostei</taxon>
        <taxon>Ostariophysi</taxon>
        <taxon>Cypriniformes</taxon>
        <taxon>Cyprinidae</taxon>
        <taxon>Cyprininae</taxon>
        <taxon>Sinocyclocheilus</taxon>
    </lineage>
</organism>
<dbReference type="Pfam" id="PF03062">
    <property type="entry name" value="MBOAT"/>
    <property type="match status" value="1"/>
</dbReference>
<name>A0A673IZ68_9TELE</name>
<gene>
    <name evidence="9" type="primary">hhatlb</name>
</gene>
<dbReference type="PANTHER" id="PTHR13285:SF21">
    <property type="entry name" value="HEDGEHOG ACYLTRANSFERASE-LIKE, B"/>
    <property type="match status" value="1"/>
</dbReference>
<feature type="region of interest" description="Disordered" evidence="7">
    <location>
        <begin position="540"/>
        <end position="586"/>
    </location>
</feature>
<comment type="subcellular location">
    <subcellularLocation>
        <location evidence="1">Endoplasmic reticulum membrane</location>
        <topology evidence="1">Multi-pass membrane protein</topology>
    </subcellularLocation>
</comment>